<accession>A0ABC9QSA4</accession>
<feature type="compositionally biased region" description="Basic and acidic residues" evidence="7">
    <location>
        <begin position="698"/>
        <end position="731"/>
    </location>
</feature>
<feature type="transmembrane region" description="Helical" evidence="8">
    <location>
        <begin position="39"/>
        <end position="57"/>
    </location>
</feature>
<dbReference type="Pfam" id="PF02534">
    <property type="entry name" value="T4SS-DNA_transf"/>
    <property type="match status" value="2"/>
</dbReference>
<dbReference type="InterPro" id="IPR003688">
    <property type="entry name" value="TraG/VirD4"/>
</dbReference>
<evidence type="ECO:0000256" key="7">
    <source>
        <dbReference type="SAM" id="MobiDB-lite"/>
    </source>
</evidence>
<evidence type="ECO:0000256" key="4">
    <source>
        <dbReference type="ARBA" id="ARBA00022692"/>
    </source>
</evidence>
<feature type="compositionally biased region" description="Basic and acidic residues" evidence="7">
    <location>
        <begin position="655"/>
        <end position="666"/>
    </location>
</feature>
<keyword evidence="3" id="KW-1003">Cell membrane</keyword>
<feature type="transmembrane region" description="Helical" evidence="8">
    <location>
        <begin position="63"/>
        <end position="82"/>
    </location>
</feature>
<evidence type="ECO:0000256" key="6">
    <source>
        <dbReference type="ARBA" id="ARBA00023136"/>
    </source>
</evidence>
<evidence type="ECO:0000256" key="8">
    <source>
        <dbReference type="SAM" id="Phobius"/>
    </source>
</evidence>
<protein>
    <submittedName>
        <fullName evidence="9">Type IV secretory system Conjugative DNA transfer family protein</fullName>
    </submittedName>
</protein>
<dbReference type="Gene3D" id="3.40.50.300">
    <property type="entry name" value="P-loop containing nucleotide triphosphate hydrolases"/>
    <property type="match status" value="1"/>
</dbReference>
<keyword evidence="5 8" id="KW-1133">Transmembrane helix</keyword>
<dbReference type="CDD" id="cd01127">
    <property type="entry name" value="TrwB_TraG_TraD_VirD4"/>
    <property type="match status" value="2"/>
</dbReference>
<dbReference type="PANTHER" id="PTHR37937">
    <property type="entry name" value="CONJUGATIVE TRANSFER: DNA TRANSPORT"/>
    <property type="match status" value="1"/>
</dbReference>
<evidence type="ECO:0000256" key="3">
    <source>
        <dbReference type="ARBA" id="ARBA00022475"/>
    </source>
</evidence>
<dbReference type="GO" id="GO:0005886">
    <property type="term" value="C:plasma membrane"/>
    <property type="evidence" value="ECO:0007669"/>
    <property type="project" value="UniProtKB-SubCell"/>
</dbReference>
<dbReference type="RefSeq" id="WP_000783799.1">
    <property type="nucleotide sequence ID" value="NZ_AKQI01000005.1"/>
</dbReference>
<feature type="compositionally biased region" description="Polar residues" evidence="7">
    <location>
        <begin position="667"/>
        <end position="684"/>
    </location>
</feature>
<comment type="similarity">
    <text evidence="2">Belongs to the VirD4/TraG family.</text>
</comment>
<evidence type="ECO:0000256" key="2">
    <source>
        <dbReference type="ARBA" id="ARBA00008806"/>
    </source>
</evidence>
<sequence>MKMQFVKAFCVLFSILLIPLFFILANYYVFDALKSFRQAYFFSQSVFIGLYKGASILDLKFEVYITMIMSLMPLVATIYMSIQKTKETSHGYARWANVKDIECFKVFSKEGFCKVVHRLGVQFEKGFILGKFGFPKLRDVCYDKPLGAMIVAPPGAGKTACVALPNLLTLPNSCIITDIKGELRDKTAGYRQKFLNNRILIFNPYGDDNTCYFNPFDKRIVKPMNFDQRLRLVQENANNVFISEEKGEDHWVSKAKDLFSFYALHDVCSKDETNFFDVAMGPNRDYVNLIDKRSRYYKQLYQHDKKTGEIILDPQTNEPILIPNVNARKLWYLQVSEQKYADPKDPRNFDPNEPEPAPRSEGALDEIVRNDARAWANSAEEEFASIISTFNRFVSVFKSNQVRIATSKMSFDYEELRTDNISLYIVIAQKDINTLAPLVRVILESIAKNLLANESSKKEERIYMILDEFVRFGKLPFLLEMPALCRSYNVVPLFITQDYAMIRKYYSDDDLKILKGVVHYNIVFKMNSAEDAEIVSKEVGEFTRQSKNYSTEKGQLVFGGSSSYSHEGRNLLTAQDIMNIESDEVIVIVTGAKATPLKLKANYWFKDKKLLKRASLPIDLEVERKRFKESTQPTTEIATTPNQNKANLDQSNKGENTENKDNEGKTNENNPTTPQKKSENSNLTESEKDNENPTTSQEKNKNENTEQENHNEIDEILKKPLSEISMEEKRALFKKMQQGDEQSEQEVLQDTQS</sequence>
<dbReference type="EMBL" id="AKQI01000005">
    <property type="protein sequence ID" value="EJC32689.1"/>
    <property type="molecule type" value="Genomic_DNA"/>
</dbReference>
<dbReference type="PANTHER" id="PTHR37937:SF1">
    <property type="entry name" value="CONJUGATIVE TRANSFER: DNA TRANSPORT"/>
    <property type="match status" value="1"/>
</dbReference>
<dbReference type="SUPFAM" id="SSF52540">
    <property type="entry name" value="P-loop containing nucleoside triphosphate hydrolases"/>
    <property type="match status" value="1"/>
</dbReference>
<comment type="subcellular location">
    <subcellularLocation>
        <location evidence="1">Cell membrane</location>
        <topology evidence="1">Multi-pass membrane protein</topology>
    </subcellularLocation>
</comment>
<evidence type="ECO:0000256" key="1">
    <source>
        <dbReference type="ARBA" id="ARBA00004651"/>
    </source>
</evidence>
<evidence type="ECO:0000313" key="9">
    <source>
        <dbReference type="EMBL" id="EJC32689.1"/>
    </source>
</evidence>
<feature type="region of interest" description="Disordered" evidence="7">
    <location>
        <begin position="627"/>
        <end position="753"/>
    </location>
</feature>
<proteinExistence type="inferred from homology"/>
<reference evidence="9 10" key="1">
    <citation type="submission" date="2012-05" db="EMBL/GenBank/DDBJ databases">
        <title>Genome sequence of Helicobacter pylori Hp P-13b.</title>
        <authorList>
            <person name="Blanchard T.G."/>
            <person name="Czinn S.J."/>
            <person name="McCracken C."/>
            <person name="Abolude K."/>
            <person name="Maroo A."/>
            <person name="Santana-Cruz I."/>
            <person name="Tallon L.J."/>
            <person name="Ficke F.W.F."/>
        </authorList>
    </citation>
    <scope>NUCLEOTIDE SEQUENCE [LARGE SCALE GENOMIC DNA]</scope>
    <source>
        <strain evidence="9 10">Hp P-13b</strain>
    </source>
</reference>
<feature type="compositionally biased region" description="Polar residues" evidence="7">
    <location>
        <begin position="630"/>
        <end position="654"/>
    </location>
</feature>
<evidence type="ECO:0000256" key="5">
    <source>
        <dbReference type="ARBA" id="ARBA00022989"/>
    </source>
</evidence>
<dbReference type="InterPro" id="IPR027417">
    <property type="entry name" value="P-loop_NTPase"/>
</dbReference>
<gene>
    <name evidence="9" type="ORF">HPHPP13B_0738</name>
</gene>
<feature type="region of interest" description="Disordered" evidence="7">
    <location>
        <begin position="341"/>
        <end position="361"/>
    </location>
</feature>
<dbReference type="Proteomes" id="UP000003392">
    <property type="component" value="Unassembled WGS sequence"/>
</dbReference>
<keyword evidence="6 8" id="KW-0472">Membrane</keyword>
<dbReference type="AlphaFoldDB" id="A0ABC9QSA4"/>
<keyword evidence="4 8" id="KW-0812">Transmembrane</keyword>
<feature type="compositionally biased region" description="Basic and acidic residues" evidence="7">
    <location>
        <begin position="341"/>
        <end position="350"/>
    </location>
</feature>
<name>A0ABC9QSA4_HELPX</name>
<organism evidence="9 10">
    <name type="scientific">Helicobacter pylori Hp P-13b</name>
    <dbReference type="NCBI Taxonomy" id="992107"/>
    <lineage>
        <taxon>Bacteria</taxon>
        <taxon>Pseudomonadati</taxon>
        <taxon>Campylobacterota</taxon>
        <taxon>Epsilonproteobacteria</taxon>
        <taxon>Campylobacterales</taxon>
        <taxon>Helicobacteraceae</taxon>
        <taxon>Helicobacter</taxon>
    </lineage>
</organism>
<dbReference type="InterPro" id="IPR051539">
    <property type="entry name" value="T4SS-coupling_protein"/>
</dbReference>
<feature type="transmembrane region" description="Helical" evidence="8">
    <location>
        <begin position="6"/>
        <end position="27"/>
    </location>
</feature>
<comment type="caution">
    <text evidence="9">The sequence shown here is derived from an EMBL/GenBank/DDBJ whole genome shotgun (WGS) entry which is preliminary data.</text>
</comment>
<evidence type="ECO:0000313" key="10">
    <source>
        <dbReference type="Proteomes" id="UP000003392"/>
    </source>
</evidence>